<dbReference type="SUPFAM" id="SSF46689">
    <property type="entry name" value="Homeodomain-like"/>
    <property type="match status" value="1"/>
</dbReference>
<dbReference type="PANTHER" id="PTHR16466">
    <property type="entry name" value="TELOMERE REPEAT-BINDING FACTOR 2-INTERACTING PROTEIN 1"/>
    <property type="match status" value="1"/>
</dbReference>
<dbReference type="InterPro" id="IPR039595">
    <property type="entry name" value="TE2IP/Rap1"/>
</dbReference>
<reference evidence="8" key="1">
    <citation type="submission" date="2021-12" db="EMBL/GenBank/DDBJ databases">
        <authorList>
            <person name="King R."/>
        </authorList>
    </citation>
    <scope>NUCLEOTIDE SEQUENCE</scope>
</reference>
<feature type="region of interest" description="Disordered" evidence="6">
    <location>
        <begin position="83"/>
        <end position="105"/>
    </location>
</feature>
<keyword evidence="5" id="KW-0804">Transcription</keyword>
<proteinExistence type="inferred from homology"/>
<dbReference type="Pfam" id="PF08914">
    <property type="entry name" value="Myb_Rap1"/>
    <property type="match status" value="1"/>
</dbReference>
<gene>
    <name evidence="8" type="ORF">MELIAE_LOCUS12347</name>
</gene>
<keyword evidence="5" id="KW-0010">Activator</keyword>
<dbReference type="GO" id="GO:0006355">
    <property type="term" value="P:regulation of DNA-templated transcription"/>
    <property type="evidence" value="ECO:0007669"/>
    <property type="project" value="UniProtKB-UniRule"/>
</dbReference>
<evidence type="ECO:0000256" key="1">
    <source>
        <dbReference type="ARBA" id="ARBA00010467"/>
    </source>
</evidence>
<evidence type="ECO:0000256" key="3">
    <source>
        <dbReference type="ARBA" id="ARBA00022895"/>
    </source>
</evidence>
<dbReference type="GO" id="GO:0042162">
    <property type="term" value="F:telomeric DNA binding"/>
    <property type="evidence" value="ECO:0007669"/>
    <property type="project" value="TreeGrafter"/>
</dbReference>
<keyword evidence="4 5" id="KW-0539">Nucleus</keyword>
<dbReference type="Proteomes" id="UP001154078">
    <property type="component" value="Chromosome 9"/>
</dbReference>
<dbReference type="GO" id="GO:0010833">
    <property type="term" value="P:telomere maintenance via telomere lengthening"/>
    <property type="evidence" value="ECO:0007669"/>
    <property type="project" value="UniProtKB-UniRule"/>
</dbReference>
<evidence type="ECO:0000256" key="6">
    <source>
        <dbReference type="SAM" id="MobiDB-lite"/>
    </source>
</evidence>
<name>A0A9P0FMV9_BRAAE</name>
<evidence type="ECO:0000256" key="4">
    <source>
        <dbReference type="ARBA" id="ARBA00023242"/>
    </source>
</evidence>
<evidence type="ECO:0000256" key="2">
    <source>
        <dbReference type="ARBA" id="ARBA00022454"/>
    </source>
</evidence>
<dbReference type="InterPro" id="IPR015010">
    <property type="entry name" value="TERF2IP_Myb"/>
</dbReference>
<organism evidence="8 9">
    <name type="scientific">Brassicogethes aeneus</name>
    <name type="common">Rape pollen beetle</name>
    <name type="synonym">Meligethes aeneus</name>
    <dbReference type="NCBI Taxonomy" id="1431903"/>
    <lineage>
        <taxon>Eukaryota</taxon>
        <taxon>Metazoa</taxon>
        <taxon>Ecdysozoa</taxon>
        <taxon>Arthropoda</taxon>
        <taxon>Hexapoda</taxon>
        <taxon>Insecta</taxon>
        <taxon>Pterygota</taxon>
        <taxon>Neoptera</taxon>
        <taxon>Endopterygota</taxon>
        <taxon>Coleoptera</taxon>
        <taxon>Polyphaga</taxon>
        <taxon>Cucujiformia</taxon>
        <taxon>Nitidulidae</taxon>
        <taxon>Meligethinae</taxon>
        <taxon>Brassicogethes</taxon>
    </lineage>
</organism>
<keyword evidence="3 5" id="KW-0779">Telomere</keyword>
<dbReference type="GO" id="GO:0031848">
    <property type="term" value="P:protection from non-homologous end joining at telomere"/>
    <property type="evidence" value="ECO:0007669"/>
    <property type="project" value="TreeGrafter"/>
</dbReference>
<keyword evidence="5" id="KW-0805">Transcription regulation</keyword>
<protein>
    <recommendedName>
        <fullName evidence="5">Telomeric repeat-binding factor 2-interacting protein 1</fullName>
        <shortName evidence="5">TERF2-interacting telomeric protein 1</shortName>
    </recommendedName>
    <alternativeName>
        <fullName evidence="5">Repressor/activator protein 1 homolog</fullName>
    </alternativeName>
</protein>
<dbReference type="PANTHER" id="PTHR16466:SF6">
    <property type="entry name" value="TELOMERIC REPEAT-BINDING FACTOR 2-INTERACTING PROTEIN 1"/>
    <property type="match status" value="1"/>
</dbReference>
<evidence type="ECO:0000256" key="5">
    <source>
        <dbReference type="RuleBase" id="RU367107"/>
    </source>
</evidence>
<evidence type="ECO:0000259" key="7">
    <source>
        <dbReference type="Pfam" id="PF08914"/>
    </source>
</evidence>
<keyword evidence="9" id="KW-1185">Reference proteome</keyword>
<dbReference type="Gene3D" id="1.10.10.60">
    <property type="entry name" value="Homeodomain-like"/>
    <property type="match status" value="1"/>
</dbReference>
<feature type="domain" description="TERF2-interacting telomeric protein 1 Myb" evidence="7">
    <location>
        <begin position="5"/>
        <end position="60"/>
    </location>
</feature>
<comment type="similarity">
    <text evidence="1 5">Belongs to the RAP1 family.</text>
</comment>
<comment type="function">
    <text evidence="5">Acts both as a regulator of telomere function and as a transcription regulator. Involved in the regulation of telomere length and protection as a component of the shelterin complex (telosome). Does not bind DNA directly: recruited to telomeric double-stranded 5'-TTAGGG-3' repeats via its interaction with terf2. Independently of its function in telomeres, also acts as a transcription regulator: recruited to extratelomeric 5'-TTAGGG-3' sites via its association with terf2 or other factors, and regulates gene expression.</text>
</comment>
<keyword evidence="2 5" id="KW-0158">Chromosome</keyword>
<accession>A0A9P0FMV9</accession>
<evidence type="ECO:0000313" key="8">
    <source>
        <dbReference type="EMBL" id="CAH0563553.1"/>
    </source>
</evidence>
<dbReference type="EMBL" id="OV121140">
    <property type="protein sequence ID" value="CAH0563553.1"/>
    <property type="molecule type" value="Genomic_DNA"/>
</dbReference>
<dbReference type="GO" id="GO:0070187">
    <property type="term" value="C:shelterin complex"/>
    <property type="evidence" value="ECO:0007669"/>
    <property type="project" value="TreeGrafter"/>
</dbReference>
<dbReference type="InterPro" id="IPR009057">
    <property type="entry name" value="Homeodomain-like_sf"/>
</dbReference>
<evidence type="ECO:0000313" key="9">
    <source>
        <dbReference type="Proteomes" id="UP001154078"/>
    </source>
</evidence>
<comment type="subunit">
    <text evidence="5">Homodimer.</text>
</comment>
<dbReference type="AlphaFoldDB" id="A0A9P0FMV9"/>
<dbReference type="OrthoDB" id="10257855at2759"/>
<comment type="subcellular location">
    <subcellularLocation>
        <location evidence="5">Nucleus</location>
    </subcellularLocation>
    <subcellularLocation>
        <location evidence="5">Chromosome</location>
        <location evidence="5">Telomere</location>
    </subcellularLocation>
</comment>
<sequence length="105" mass="12459">MARPYSHEEANEIIQYIIENEAYFRVKGNALWNELEESGRLNRTFSSMKEHFKKTLMYQLHYPRFNLDDKTIAKFKQGFQEGTLAPSKKKQKKKPVEPEDDLGDF</sequence>